<dbReference type="AlphaFoldDB" id="C5M9P1"/>
<dbReference type="RefSeq" id="XP_002547906.1">
    <property type="nucleotide sequence ID" value="XM_002547860.1"/>
</dbReference>
<protein>
    <submittedName>
        <fullName evidence="2">Uncharacterized protein</fullName>
    </submittedName>
</protein>
<dbReference type="VEuPathDB" id="FungiDB:CTRG_02203"/>
<proteinExistence type="predicted"/>
<accession>C5M9P1</accession>
<evidence type="ECO:0000313" key="3">
    <source>
        <dbReference type="Proteomes" id="UP000002037"/>
    </source>
</evidence>
<dbReference type="OrthoDB" id="4021409at2759"/>
<reference evidence="2 3" key="1">
    <citation type="journal article" date="2009" name="Nature">
        <title>Evolution of pathogenicity and sexual reproduction in eight Candida genomes.</title>
        <authorList>
            <person name="Butler G."/>
            <person name="Rasmussen M.D."/>
            <person name="Lin M.F."/>
            <person name="Santos M.A."/>
            <person name="Sakthikumar S."/>
            <person name="Munro C.A."/>
            <person name="Rheinbay E."/>
            <person name="Grabherr M."/>
            <person name="Forche A."/>
            <person name="Reedy J.L."/>
            <person name="Agrafioti I."/>
            <person name="Arnaud M.B."/>
            <person name="Bates S."/>
            <person name="Brown A.J."/>
            <person name="Brunke S."/>
            <person name="Costanzo M.C."/>
            <person name="Fitzpatrick D.A."/>
            <person name="de Groot P.W."/>
            <person name="Harris D."/>
            <person name="Hoyer L.L."/>
            <person name="Hube B."/>
            <person name="Klis F.M."/>
            <person name="Kodira C."/>
            <person name="Lennard N."/>
            <person name="Logue M.E."/>
            <person name="Martin R."/>
            <person name="Neiman A.M."/>
            <person name="Nikolaou E."/>
            <person name="Quail M.A."/>
            <person name="Quinn J."/>
            <person name="Santos M.C."/>
            <person name="Schmitzberger F.F."/>
            <person name="Sherlock G."/>
            <person name="Shah P."/>
            <person name="Silverstein K.A."/>
            <person name="Skrzypek M.S."/>
            <person name="Soll D."/>
            <person name="Staggs R."/>
            <person name="Stansfield I."/>
            <person name="Stumpf M.P."/>
            <person name="Sudbery P.E."/>
            <person name="Srikantha T."/>
            <person name="Zeng Q."/>
            <person name="Berman J."/>
            <person name="Berriman M."/>
            <person name="Heitman J."/>
            <person name="Gow N.A."/>
            <person name="Lorenz M.C."/>
            <person name="Birren B.W."/>
            <person name="Kellis M."/>
            <person name="Cuomo C.A."/>
        </authorList>
    </citation>
    <scope>NUCLEOTIDE SEQUENCE [LARGE SCALE GENOMIC DNA]</scope>
    <source>
        <strain evidence="3">ATCC MYA-3404 / T1</strain>
    </source>
</reference>
<feature type="compositionally biased region" description="Polar residues" evidence="1">
    <location>
        <begin position="402"/>
        <end position="411"/>
    </location>
</feature>
<feature type="compositionally biased region" description="Acidic residues" evidence="1">
    <location>
        <begin position="385"/>
        <end position="396"/>
    </location>
</feature>
<evidence type="ECO:0000313" key="2">
    <source>
        <dbReference type="EMBL" id="EER33385.1"/>
    </source>
</evidence>
<dbReference type="KEGG" id="ctp:CTRG_02203"/>
<name>C5M9P1_CANTT</name>
<dbReference type="HOGENOM" id="CLU_634579_0_0_1"/>
<dbReference type="EMBL" id="GG692397">
    <property type="protein sequence ID" value="EER33385.1"/>
    <property type="molecule type" value="Genomic_DNA"/>
</dbReference>
<evidence type="ECO:0000256" key="1">
    <source>
        <dbReference type="SAM" id="MobiDB-lite"/>
    </source>
</evidence>
<dbReference type="GeneID" id="8296904"/>
<feature type="region of interest" description="Disordered" evidence="1">
    <location>
        <begin position="375"/>
        <end position="411"/>
    </location>
</feature>
<gene>
    <name evidence="2" type="ORF">CTRG_02203</name>
</gene>
<sequence>MVLLENIIQSQQAYGNLSTSIPTLDNILHQTQVKSRIYDFQSSPSCNGMYIVLISLISSHLKDNKPVLIIDTLTKFPFYFLKQQPEYEESWLKNITHYKLDSFAKLYGFLIKCNLETNTMVIINEFHELLKMYKLELSSIYEDMILKHHIEVNDTIIENKQSSTTDPKPIPQLPQNTDLLKTSPIIKYESHVASLISNLRNKCLHENALIFLLGYLDTKFRPYKTKSQDSIESTSFQSFTDKGRVVLSPFNIHKNLNDLKILFYQDWYHNSPQFRKSQQVIGKPKLITIEKSQLKLVYVAEVIVENKSLPSVYFDIDSQFYYENSTHDNFDGKYSLRDLSEIIEERPPISSSPNVDEYTVLDGNDMDGGLLTIPNKAVPDHTDTDVDNEIIEDSDKEGDSSFIKTVNTSKN</sequence>
<dbReference type="Proteomes" id="UP000002037">
    <property type="component" value="Unassembled WGS sequence"/>
</dbReference>
<dbReference type="eggNOG" id="ENOG502RPWZ">
    <property type="taxonomic scope" value="Eukaryota"/>
</dbReference>
<organism evidence="2 3">
    <name type="scientific">Candida tropicalis (strain ATCC MYA-3404 / T1)</name>
    <name type="common">Yeast</name>
    <dbReference type="NCBI Taxonomy" id="294747"/>
    <lineage>
        <taxon>Eukaryota</taxon>
        <taxon>Fungi</taxon>
        <taxon>Dikarya</taxon>
        <taxon>Ascomycota</taxon>
        <taxon>Saccharomycotina</taxon>
        <taxon>Pichiomycetes</taxon>
        <taxon>Debaryomycetaceae</taxon>
        <taxon>Candida/Lodderomyces clade</taxon>
        <taxon>Candida</taxon>
    </lineage>
</organism>
<keyword evidence="3" id="KW-1185">Reference proteome</keyword>